<gene>
    <name evidence="1" type="ORF">RPERSI_LOCUS33817</name>
</gene>
<dbReference type="EMBL" id="CAJVQC010148244">
    <property type="protein sequence ID" value="CAG8845779.1"/>
    <property type="molecule type" value="Genomic_DNA"/>
</dbReference>
<name>A0ACA9SPR3_9GLOM</name>
<organism evidence="1 2">
    <name type="scientific">Racocetra persica</name>
    <dbReference type="NCBI Taxonomy" id="160502"/>
    <lineage>
        <taxon>Eukaryota</taxon>
        <taxon>Fungi</taxon>
        <taxon>Fungi incertae sedis</taxon>
        <taxon>Mucoromycota</taxon>
        <taxon>Glomeromycotina</taxon>
        <taxon>Glomeromycetes</taxon>
        <taxon>Diversisporales</taxon>
        <taxon>Gigasporaceae</taxon>
        <taxon>Racocetra</taxon>
    </lineage>
</organism>
<reference evidence="1" key="1">
    <citation type="submission" date="2021-06" db="EMBL/GenBank/DDBJ databases">
        <authorList>
            <person name="Kallberg Y."/>
            <person name="Tangrot J."/>
            <person name="Rosling A."/>
        </authorList>
    </citation>
    <scope>NUCLEOTIDE SEQUENCE</scope>
    <source>
        <strain evidence="1">MA461A</strain>
    </source>
</reference>
<comment type="caution">
    <text evidence="1">The sequence shown here is derived from an EMBL/GenBank/DDBJ whole genome shotgun (WGS) entry which is preliminary data.</text>
</comment>
<feature type="non-terminal residue" evidence="1">
    <location>
        <position position="48"/>
    </location>
</feature>
<evidence type="ECO:0000313" key="1">
    <source>
        <dbReference type="EMBL" id="CAG8845779.1"/>
    </source>
</evidence>
<keyword evidence="2" id="KW-1185">Reference proteome</keyword>
<protein>
    <submittedName>
        <fullName evidence="1">35997_t:CDS:1</fullName>
    </submittedName>
</protein>
<sequence>VAEQIKNMPVYDNIFHEPNFIEQTNNKLINDNIVHDLYASLSLPQIHV</sequence>
<feature type="non-terminal residue" evidence="1">
    <location>
        <position position="1"/>
    </location>
</feature>
<accession>A0ACA9SPR3</accession>
<proteinExistence type="predicted"/>
<dbReference type="Proteomes" id="UP000789920">
    <property type="component" value="Unassembled WGS sequence"/>
</dbReference>
<evidence type="ECO:0000313" key="2">
    <source>
        <dbReference type="Proteomes" id="UP000789920"/>
    </source>
</evidence>